<evidence type="ECO:0000256" key="4">
    <source>
        <dbReference type="SAM" id="MobiDB-lite"/>
    </source>
</evidence>
<feature type="compositionally biased region" description="Basic and acidic residues" evidence="4">
    <location>
        <begin position="701"/>
        <end position="716"/>
    </location>
</feature>
<dbReference type="Pfam" id="PF03715">
    <property type="entry name" value="Noc2"/>
    <property type="match status" value="1"/>
</dbReference>
<evidence type="ECO:0000313" key="6">
    <source>
        <dbReference type="Proteomes" id="UP000005408"/>
    </source>
</evidence>
<feature type="compositionally biased region" description="Basic residues" evidence="4">
    <location>
        <begin position="42"/>
        <end position="51"/>
    </location>
</feature>
<reference evidence="5" key="1">
    <citation type="submission" date="2022-08" db="UniProtKB">
        <authorList>
            <consortium name="EnsemblMetazoa"/>
        </authorList>
    </citation>
    <scope>IDENTIFICATION</scope>
    <source>
        <strain evidence="5">05x7-T-G4-1.051#20</strain>
    </source>
</reference>
<dbReference type="InterPro" id="IPR005343">
    <property type="entry name" value="Noc2"/>
</dbReference>
<feature type="compositionally biased region" description="Basic and acidic residues" evidence="4">
    <location>
        <begin position="728"/>
        <end position="749"/>
    </location>
</feature>
<evidence type="ECO:0000256" key="2">
    <source>
        <dbReference type="ARBA" id="ARBA00005907"/>
    </source>
</evidence>
<dbReference type="PANTHER" id="PTHR12687">
    <property type="entry name" value="NUCLEOLAR COMPLEX 2 AND RAD4-RELATED"/>
    <property type="match status" value="1"/>
</dbReference>
<dbReference type="GO" id="GO:0000122">
    <property type="term" value="P:negative regulation of transcription by RNA polymerase II"/>
    <property type="evidence" value="ECO:0007669"/>
    <property type="project" value="TreeGrafter"/>
</dbReference>
<feature type="compositionally biased region" description="Acidic residues" evidence="4">
    <location>
        <begin position="168"/>
        <end position="187"/>
    </location>
</feature>
<dbReference type="GO" id="GO:0030690">
    <property type="term" value="C:Noc1p-Noc2p complex"/>
    <property type="evidence" value="ECO:0007669"/>
    <property type="project" value="TreeGrafter"/>
</dbReference>
<protein>
    <recommendedName>
        <fullName evidence="7">Nucleolar complex protein 2 homolog</fullName>
    </recommendedName>
</protein>
<dbReference type="GO" id="GO:0030691">
    <property type="term" value="C:Noc2p-Noc3p complex"/>
    <property type="evidence" value="ECO:0007669"/>
    <property type="project" value="TreeGrafter"/>
</dbReference>
<dbReference type="GO" id="GO:0042273">
    <property type="term" value="P:ribosomal large subunit biogenesis"/>
    <property type="evidence" value="ECO:0007669"/>
    <property type="project" value="TreeGrafter"/>
</dbReference>
<evidence type="ECO:0000256" key="1">
    <source>
        <dbReference type="ARBA" id="ARBA00004123"/>
    </source>
</evidence>
<feature type="compositionally biased region" description="Acidic residues" evidence="4">
    <location>
        <begin position="83"/>
        <end position="105"/>
    </location>
</feature>
<proteinExistence type="inferred from homology"/>
<dbReference type="GO" id="GO:0005730">
    <property type="term" value="C:nucleolus"/>
    <property type="evidence" value="ECO:0007669"/>
    <property type="project" value="TreeGrafter"/>
</dbReference>
<dbReference type="GO" id="GO:0042393">
    <property type="term" value="F:histone binding"/>
    <property type="evidence" value="ECO:0007669"/>
    <property type="project" value="TreeGrafter"/>
</dbReference>
<feature type="compositionally biased region" description="Low complexity" evidence="4">
    <location>
        <begin position="23"/>
        <end position="41"/>
    </location>
</feature>
<comment type="subcellular location">
    <subcellularLocation>
        <location evidence="1">Nucleus</location>
    </subcellularLocation>
</comment>
<dbReference type="AlphaFoldDB" id="A0A8W8K913"/>
<feature type="region of interest" description="Disordered" evidence="4">
    <location>
        <begin position="79"/>
        <end position="199"/>
    </location>
</feature>
<name>A0A8W8K913_MAGGI</name>
<evidence type="ECO:0000313" key="5">
    <source>
        <dbReference type="EnsemblMetazoa" id="G22917.1:cds"/>
    </source>
</evidence>
<dbReference type="InterPro" id="IPR016024">
    <property type="entry name" value="ARM-type_fold"/>
</dbReference>
<dbReference type="SUPFAM" id="SSF48371">
    <property type="entry name" value="ARM repeat"/>
    <property type="match status" value="1"/>
</dbReference>
<feature type="region of interest" description="Disordered" evidence="4">
    <location>
        <begin position="1"/>
        <end position="61"/>
    </location>
</feature>
<feature type="compositionally biased region" description="Acidic residues" evidence="4">
    <location>
        <begin position="781"/>
        <end position="837"/>
    </location>
</feature>
<comment type="similarity">
    <text evidence="2">Belongs to the NOC2 family.</text>
</comment>
<dbReference type="PANTHER" id="PTHR12687:SF4">
    <property type="entry name" value="NUCLEOLAR COMPLEX PROTEIN 2 HOMOLOG"/>
    <property type="match status" value="1"/>
</dbReference>
<accession>A0A8W8K913</accession>
<dbReference type="GO" id="GO:0003714">
    <property type="term" value="F:transcription corepressor activity"/>
    <property type="evidence" value="ECO:0007669"/>
    <property type="project" value="TreeGrafter"/>
</dbReference>
<dbReference type="EnsemblMetazoa" id="G22917.1">
    <property type="protein sequence ID" value="G22917.1:cds"/>
    <property type="gene ID" value="G22917"/>
</dbReference>
<sequence>MVLLAEKMKKKRKLADMNQDVVKASSKTETAKSTKAKIPSKNVKKNKKKSQAKAEKLEDKLKAQDPEFYEFLKNEDESLLNFDESDEDLNEEDDIGLSDESSDDETQTKTVSVKGMKGKVVVGKKRGAKEEDLDDILSTSEDEDSEEEESDTETGGKFHKLPSKLEVASDEDEDEEDQGEEDEEEDEATKPKGGRMQGTLVTVKMISHWSKALEEKPSASLIKDVICAFKAAVKQAGHETEVNKYRVEGSKVFNGIVRLCLAHMSPALHKVTGVPQTTDLQKPVLPNQQSKKWKTVKLDTKTYLTHLLHLLGEMTESTMLNVILKHVHRLVAFYSVFPKLVKLMMKKMISMWSKGEETTRVLAFLCLNKVVLISKKSLLEPCMKAMYMSYVKNSKFTSPTTIPLINFMQMSMVEIFAIDLTQAYQHAFIYIRQLAIHLRNAITVKKKENCQAVYNWQFVRCLEFWVRLLSSSHPSEALRPLIYPLTQTILGTIKLIPTARYYPLRFHLVRALNRLSKATDTYIPVLPLILEVLEQTDFNKRHKTVSLKPFNFACILKFSKAQLQEKAFKDGLIDQLYELLLEQLHVHASSVGFPELVLPGIIQLRDFLKKCKVANYCKQIKQIVDKVDDNTKFINNRRKSANIKLSDTKAVAAWERECREAGTPLDKFYNNWRKLRDVELQHQIAQKDLIVGVDEMPRIERQRGPIKASEEDKKEFGALFDESDSDDDTRFLLKEERPVKKQKTSHGDSSDESQDYRYGNLHSFSDFDSDELEILARSGDEDSDEEFMDDGENNEEGGSNDDDDDDMNGVDEEEEGEEGEDSNEDESDELEDIDDKEDIVKNFELSDSD</sequence>
<dbReference type="Proteomes" id="UP000005408">
    <property type="component" value="Unassembled WGS sequence"/>
</dbReference>
<feature type="compositionally biased region" description="Low complexity" evidence="4">
    <location>
        <begin position="109"/>
        <end position="121"/>
    </location>
</feature>
<feature type="region of interest" description="Disordered" evidence="4">
    <location>
        <begin position="701"/>
        <end position="849"/>
    </location>
</feature>
<keyword evidence="3" id="KW-0539">Nucleus</keyword>
<evidence type="ECO:0000256" key="3">
    <source>
        <dbReference type="ARBA" id="ARBA00023242"/>
    </source>
</evidence>
<dbReference type="GO" id="GO:0005654">
    <property type="term" value="C:nucleoplasm"/>
    <property type="evidence" value="ECO:0007669"/>
    <property type="project" value="TreeGrafter"/>
</dbReference>
<keyword evidence="6" id="KW-1185">Reference proteome</keyword>
<evidence type="ECO:0008006" key="7">
    <source>
        <dbReference type="Google" id="ProtNLM"/>
    </source>
</evidence>
<feature type="compositionally biased region" description="Acidic residues" evidence="4">
    <location>
        <begin position="131"/>
        <end position="152"/>
    </location>
</feature>
<organism evidence="5 6">
    <name type="scientific">Magallana gigas</name>
    <name type="common">Pacific oyster</name>
    <name type="synonym">Crassostrea gigas</name>
    <dbReference type="NCBI Taxonomy" id="29159"/>
    <lineage>
        <taxon>Eukaryota</taxon>
        <taxon>Metazoa</taxon>
        <taxon>Spiralia</taxon>
        <taxon>Lophotrochozoa</taxon>
        <taxon>Mollusca</taxon>
        <taxon>Bivalvia</taxon>
        <taxon>Autobranchia</taxon>
        <taxon>Pteriomorphia</taxon>
        <taxon>Ostreida</taxon>
        <taxon>Ostreoidea</taxon>
        <taxon>Ostreidae</taxon>
        <taxon>Magallana</taxon>
    </lineage>
</organism>
<feature type="compositionally biased region" description="Basic and acidic residues" evidence="4">
    <location>
        <begin position="52"/>
        <end position="61"/>
    </location>
</feature>